<feature type="region of interest" description="Disordered" evidence="10">
    <location>
        <begin position="29"/>
        <end position="116"/>
    </location>
</feature>
<dbReference type="GO" id="GO:0000917">
    <property type="term" value="P:division septum assembly"/>
    <property type="evidence" value="ECO:0007669"/>
    <property type="project" value="TreeGrafter"/>
</dbReference>
<name>A0A4Z0F8K0_9GAMM</name>
<dbReference type="SUPFAM" id="SSF64383">
    <property type="entry name" value="Cell-division protein ZipA, C-terminal domain"/>
    <property type="match status" value="1"/>
</dbReference>
<keyword evidence="5" id="KW-1133">Transmembrane helix</keyword>
<dbReference type="GO" id="GO:0005886">
    <property type="term" value="C:plasma membrane"/>
    <property type="evidence" value="ECO:0007669"/>
    <property type="project" value="UniProtKB-SubCell"/>
</dbReference>
<dbReference type="PANTHER" id="PTHR38685:SF1">
    <property type="entry name" value="CELL DIVISION PROTEIN ZIPA"/>
    <property type="match status" value="1"/>
</dbReference>
<gene>
    <name evidence="12" type="ORF">E4680_09815</name>
</gene>
<keyword evidence="2 9" id="KW-0997">Cell inner membrane</keyword>
<evidence type="ECO:0000256" key="8">
    <source>
        <dbReference type="RuleBase" id="RU003612"/>
    </source>
</evidence>
<keyword evidence="4 9" id="KW-0812">Transmembrane</keyword>
<dbReference type="GO" id="GO:0032153">
    <property type="term" value="C:cell division site"/>
    <property type="evidence" value="ECO:0007669"/>
    <property type="project" value="TreeGrafter"/>
</dbReference>
<proteinExistence type="inferred from homology"/>
<keyword evidence="1 9" id="KW-1003">Cell membrane</keyword>
<dbReference type="EMBL" id="SRIO01000012">
    <property type="protein sequence ID" value="TFZ82125.1"/>
    <property type="molecule type" value="Genomic_DNA"/>
</dbReference>
<evidence type="ECO:0000256" key="6">
    <source>
        <dbReference type="ARBA" id="ARBA00023136"/>
    </source>
</evidence>
<dbReference type="InterPro" id="IPR011919">
    <property type="entry name" value="Cell_div_ZipA"/>
</dbReference>
<keyword evidence="7 8" id="KW-0131">Cell cycle</keyword>
<organism evidence="12 13">
    <name type="scientific">Candidatus Macondimonas diazotrophica</name>
    <dbReference type="NCBI Taxonomy" id="2305248"/>
    <lineage>
        <taxon>Bacteria</taxon>
        <taxon>Pseudomonadati</taxon>
        <taxon>Pseudomonadota</taxon>
        <taxon>Gammaproteobacteria</taxon>
        <taxon>Chromatiales</taxon>
        <taxon>Ectothiorhodospiraceae</taxon>
        <taxon>Candidatus Macondimonas</taxon>
    </lineage>
</organism>
<feature type="domain" description="ZipA C-terminal FtsZ-binding" evidence="11">
    <location>
        <begin position="120"/>
        <end position="248"/>
    </location>
</feature>
<comment type="function">
    <text evidence="8">Essential cell division protein that stabilizes the FtsZ protofilaments by cross-linking them and that serves as a cytoplasmic membrane anchor for the Z ring. Also required for the recruitment to the septal ring of downstream cell division proteins.</text>
</comment>
<evidence type="ECO:0000256" key="1">
    <source>
        <dbReference type="ARBA" id="ARBA00022475"/>
    </source>
</evidence>
<keyword evidence="13" id="KW-1185">Reference proteome</keyword>
<dbReference type="InterPro" id="IPR036765">
    <property type="entry name" value="ZipA_FtsZ-bd_C_sf"/>
</dbReference>
<dbReference type="RefSeq" id="WP_135282234.1">
    <property type="nucleotide sequence ID" value="NZ_SRIO01000012.1"/>
</dbReference>
<evidence type="ECO:0000256" key="4">
    <source>
        <dbReference type="ARBA" id="ARBA00022692"/>
    </source>
</evidence>
<feature type="compositionally biased region" description="Basic and acidic residues" evidence="10">
    <location>
        <begin position="31"/>
        <end position="43"/>
    </location>
</feature>
<sequence length="252" mass="27742">MSGLQGLIFIAGLVVLAGVYAHWRWTQSRKTNREDDAHRHEPAWEEDGSWENDADEVESAEIPEMWADRAELDEPEEAVASEPDREPAPQVEAAAGRSALAAPVLEPAPRSPARRETRHAGRVLVFYVMARDPAGFSGTDLDRAFRELRLVPGERDIFYCLSEQDARTVYCVANAVEPGNFDLSALDQLRTPGLTVFAVLPGPWTARDILAAMHRAALSLADRLGGEVLDARRAPLTAMSFQSLLDELPAET</sequence>
<dbReference type="SMART" id="SM00771">
    <property type="entry name" value="ZipA_C"/>
    <property type="match status" value="1"/>
</dbReference>
<feature type="compositionally biased region" description="Acidic residues" evidence="10">
    <location>
        <begin position="44"/>
        <end position="61"/>
    </location>
</feature>
<dbReference type="InterPro" id="IPR007449">
    <property type="entry name" value="ZipA_FtsZ-bd_C"/>
</dbReference>
<dbReference type="PANTHER" id="PTHR38685">
    <property type="entry name" value="CELL DIVISION PROTEIN ZIPA"/>
    <property type="match status" value="1"/>
</dbReference>
<protein>
    <recommendedName>
        <fullName evidence="8">Cell division protein ZipA</fullName>
    </recommendedName>
</protein>
<dbReference type="Gene3D" id="3.30.1400.10">
    <property type="entry name" value="ZipA, C-terminal FtsZ-binding domain"/>
    <property type="match status" value="1"/>
</dbReference>
<comment type="subcellular location">
    <subcellularLocation>
        <location evidence="9">Cell inner membrane</location>
        <topology evidence="9">Single-pass type I membrane protein</topology>
    </subcellularLocation>
</comment>
<evidence type="ECO:0000313" key="13">
    <source>
        <dbReference type="Proteomes" id="UP000297890"/>
    </source>
</evidence>
<evidence type="ECO:0000256" key="9">
    <source>
        <dbReference type="RuleBase" id="RU003613"/>
    </source>
</evidence>
<keyword evidence="3 8" id="KW-0132">Cell division</keyword>
<evidence type="ECO:0000256" key="3">
    <source>
        <dbReference type="ARBA" id="ARBA00022618"/>
    </source>
</evidence>
<dbReference type="OrthoDB" id="7054914at2"/>
<evidence type="ECO:0000256" key="5">
    <source>
        <dbReference type="ARBA" id="ARBA00022989"/>
    </source>
</evidence>
<evidence type="ECO:0000256" key="10">
    <source>
        <dbReference type="SAM" id="MobiDB-lite"/>
    </source>
</evidence>
<evidence type="ECO:0000256" key="2">
    <source>
        <dbReference type="ARBA" id="ARBA00022519"/>
    </source>
</evidence>
<keyword evidence="6 9" id="KW-0472">Membrane</keyword>
<evidence type="ECO:0000259" key="11">
    <source>
        <dbReference type="SMART" id="SM00771"/>
    </source>
</evidence>
<comment type="caution">
    <text evidence="12">The sequence shown here is derived from an EMBL/GenBank/DDBJ whole genome shotgun (WGS) entry which is preliminary data.</text>
</comment>
<dbReference type="Proteomes" id="UP000297890">
    <property type="component" value="Unassembled WGS sequence"/>
</dbReference>
<dbReference type="Pfam" id="PF04354">
    <property type="entry name" value="ZipA_C"/>
    <property type="match status" value="1"/>
</dbReference>
<evidence type="ECO:0000256" key="7">
    <source>
        <dbReference type="ARBA" id="ARBA00023306"/>
    </source>
</evidence>
<accession>A0A4Z0F8K0</accession>
<dbReference type="AlphaFoldDB" id="A0A4Z0F8K0"/>
<comment type="similarity">
    <text evidence="8">Belongs to the ZipA family.</text>
</comment>
<reference evidence="12 13" key="1">
    <citation type="journal article" date="2019" name="ISME J.">
        <title>Candidatus Macondimonas diazotrophica, a novel gammaproteobacterial genus dominating crude-oil-contaminated coastal sediments.</title>
        <authorList>
            <person name="Karthikeyan S."/>
            <person name="Konstantinidis K."/>
        </authorList>
    </citation>
    <scope>NUCLEOTIDE SEQUENCE [LARGE SCALE GENOMIC DNA]</scope>
    <source>
        <strain evidence="12 13">KTK01</strain>
    </source>
</reference>
<evidence type="ECO:0000313" key="12">
    <source>
        <dbReference type="EMBL" id="TFZ82125.1"/>
    </source>
</evidence>